<keyword evidence="3 11" id="KW-0813">Transport</keyword>
<comment type="subcellular location">
    <subcellularLocation>
        <location evidence="1">Mitochondrion inner membrane</location>
        <topology evidence="1">Multi-pass membrane protein</topology>
    </subcellularLocation>
</comment>
<organism evidence="13 14">
    <name type="scientific">Pinctada imbricata</name>
    <name type="common">Atlantic pearl-oyster</name>
    <name type="synonym">Pinctada martensii</name>
    <dbReference type="NCBI Taxonomy" id="66713"/>
    <lineage>
        <taxon>Eukaryota</taxon>
        <taxon>Metazoa</taxon>
        <taxon>Spiralia</taxon>
        <taxon>Lophotrochozoa</taxon>
        <taxon>Mollusca</taxon>
        <taxon>Bivalvia</taxon>
        <taxon>Autobranchia</taxon>
        <taxon>Pteriomorphia</taxon>
        <taxon>Pterioida</taxon>
        <taxon>Pterioidea</taxon>
        <taxon>Pteriidae</taxon>
        <taxon>Pinctada</taxon>
    </lineage>
</organism>
<dbReference type="Pfam" id="PF00153">
    <property type="entry name" value="Mito_carr"/>
    <property type="match status" value="3"/>
</dbReference>
<keyword evidence="7 12" id="KW-1133">Transmembrane helix</keyword>
<dbReference type="InterPro" id="IPR023395">
    <property type="entry name" value="MCP_dom_sf"/>
</dbReference>
<evidence type="ECO:0000256" key="12">
    <source>
        <dbReference type="SAM" id="Phobius"/>
    </source>
</evidence>
<accession>A0AA89C489</accession>
<gene>
    <name evidence="13" type="ORF">FSP39_023268</name>
</gene>
<proteinExistence type="inferred from homology"/>
<keyword evidence="14" id="KW-1185">Reference proteome</keyword>
<reference evidence="13" key="1">
    <citation type="submission" date="2019-08" db="EMBL/GenBank/DDBJ databases">
        <title>The improved chromosome-level genome for the pearl oyster Pinctada fucata martensii using PacBio sequencing and Hi-C.</title>
        <authorList>
            <person name="Zheng Z."/>
        </authorList>
    </citation>
    <scope>NUCLEOTIDE SEQUENCE</scope>
    <source>
        <strain evidence="13">ZZ-2019</strain>
        <tissue evidence="13">Adductor muscle</tissue>
    </source>
</reference>
<evidence type="ECO:0008006" key="15">
    <source>
        <dbReference type="Google" id="ProtNLM"/>
    </source>
</evidence>
<keyword evidence="9 10" id="KW-0472">Membrane</keyword>
<evidence type="ECO:0000256" key="3">
    <source>
        <dbReference type="ARBA" id="ARBA00022448"/>
    </source>
</evidence>
<dbReference type="SUPFAM" id="SSF103506">
    <property type="entry name" value="Mitochondrial carrier"/>
    <property type="match status" value="1"/>
</dbReference>
<evidence type="ECO:0000256" key="7">
    <source>
        <dbReference type="ARBA" id="ARBA00022989"/>
    </source>
</evidence>
<evidence type="ECO:0000256" key="9">
    <source>
        <dbReference type="ARBA" id="ARBA00023136"/>
    </source>
</evidence>
<evidence type="ECO:0000256" key="6">
    <source>
        <dbReference type="ARBA" id="ARBA00022792"/>
    </source>
</evidence>
<feature type="transmembrane region" description="Helical" evidence="12">
    <location>
        <begin position="147"/>
        <end position="166"/>
    </location>
</feature>
<dbReference type="PRINTS" id="PR00784">
    <property type="entry name" value="MTUNCOUPLING"/>
</dbReference>
<dbReference type="PROSITE" id="PS50920">
    <property type="entry name" value="SOLCAR"/>
    <property type="match status" value="3"/>
</dbReference>
<evidence type="ECO:0000256" key="8">
    <source>
        <dbReference type="ARBA" id="ARBA00023128"/>
    </source>
</evidence>
<comment type="similarity">
    <text evidence="2 11">Belongs to the mitochondrial carrier (TC 2.A.29) family.</text>
</comment>
<evidence type="ECO:0000256" key="2">
    <source>
        <dbReference type="ARBA" id="ARBA00006375"/>
    </source>
</evidence>
<dbReference type="PANTHER" id="PTHR45829:SF4">
    <property type="entry name" value="MITOCHONDRIAL CARRIER PROTEIN RIM2"/>
    <property type="match status" value="1"/>
</dbReference>
<dbReference type="Proteomes" id="UP001186944">
    <property type="component" value="Unassembled WGS sequence"/>
</dbReference>
<dbReference type="GO" id="GO:1990519">
    <property type="term" value="P:pyrimidine nucleotide import into mitochondrion"/>
    <property type="evidence" value="ECO:0007669"/>
    <property type="project" value="TreeGrafter"/>
</dbReference>
<feature type="repeat" description="Solcar" evidence="10">
    <location>
        <begin position="46"/>
        <end position="131"/>
    </location>
</feature>
<protein>
    <recommendedName>
        <fullName evidence="15">Solute carrier family 25 member 36-A</fullName>
    </recommendedName>
</protein>
<dbReference type="Gene3D" id="1.50.40.10">
    <property type="entry name" value="Mitochondrial carrier domain"/>
    <property type="match status" value="1"/>
</dbReference>
<dbReference type="EMBL" id="VSWD01000004">
    <property type="protein sequence ID" value="KAK3105353.1"/>
    <property type="molecule type" value="Genomic_DNA"/>
</dbReference>
<evidence type="ECO:0000256" key="1">
    <source>
        <dbReference type="ARBA" id="ARBA00004448"/>
    </source>
</evidence>
<evidence type="ECO:0000256" key="10">
    <source>
        <dbReference type="PROSITE-ProRule" id="PRU00282"/>
    </source>
</evidence>
<feature type="transmembrane region" description="Helical" evidence="12">
    <location>
        <begin position="107"/>
        <end position="126"/>
    </location>
</feature>
<keyword evidence="6" id="KW-0999">Mitochondrion inner membrane</keyword>
<keyword evidence="4 10" id="KW-0812">Transmembrane</keyword>
<evidence type="ECO:0000256" key="11">
    <source>
        <dbReference type="RuleBase" id="RU000488"/>
    </source>
</evidence>
<dbReference type="AlphaFoldDB" id="A0AA89C489"/>
<dbReference type="InterPro" id="IPR002067">
    <property type="entry name" value="MCP"/>
</dbReference>
<dbReference type="FunFam" id="1.50.40.10:FF:000028">
    <property type="entry name" value="Solute carrier family 25 member 33"/>
    <property type="match status" value="1"/>
</dbReference>
<dbReference type="GO" id="GO:0015218">
    <property type="term" value="F:pyrimidine nucleotide transmembrane transporter activity"/>
    <property type="evidence" value="ECO:0007669"/>
    <property type="project" value="InterPro"/>
</dbReference>
<feature type="repeat" description="Solcar" evidence="10">
    <location>
        <begin position="243"/>
        <end position="327"/>
    </location>
</feature>
<evidence type="ECO:0000313" key="14">
    <source>
        <dbReference type="Proteomes" id="UP001186944"/>
    </source>
</evidence>
<dbReference type="GO" id="GO:0005743">
    <property type="term" value="C:mitochondrial inner membrane"/>
    <property type="evidence" value="ECO:0007669"/>
    <property type="project" value="UniProtKB-SubCell"/>
</dbReference>
<feature type="repeat" description="Solcar" evidence="10">
    <location>
        <begin position="140"/>
        <end position="225"/>
    </location>
</feature>
<evidence type="ECO:0000256" key="4">
    <source>
        <dbReference type="ARBA" id="ARBA00022692"/>
    </source>
</evidence>
<dbReference type="PANTHER" id="PTHR45829">
    <property type="entry name" value="MITOCHONDRIAL CARRIER PROTEIN RIM2"/>
    <property type="match status" value="1"/>
</dbReference>
<dbReference type="InterPro" id="IPR049562">
    <property type="entry name" value="SLC25A33/36-like"/>
</dbReference>
<evidence type="ECO:0000256" key="5">
    <source>
        <dbReference type="ARBA" id="ARBA00022737"/>
    </source>
</evidence>
<keyword evidence="5" id="KW-0677">Repeat</keyword>
<comment type="caution">
    <text evidence="13">The sequence shown here is derived from an EMBL/GenBank/DDBJ whole genome shotgun (WGS) entry which is preliminary data.</text>
</comment>
<name>A0AA89C489_PINIB</name>
<evidence type="ECO:0000313" key="13">
    <source>
        <dbReference type="EMBL" id="KAK3105353.1"/>
    </source>
</evidence>
<sequence>MRTRRYAGQQDADLVDLESRICLNIFILRHQYSKGTSTRTRTRPFCKPLLFFTCRCTCRLNLRVPVHVSLLKLSNIKIVNVSYFISLILCYRSIIANEGAVGLFKGLGPNLVGVAPSRAIYFFTYANMKMFMNERSTNPDSHVVHSLSAVAAGFVSCTVTNPIWFIKTRLQLDQKKENSLTCRQCIQRVYRADGIRGFWKGITASYVGIAETVVHFVIYEYLKAELLSLNNLDSNNSSDTKYLDFVKCMFAAACSKTCATLVAYPHEVARTRLREEGTKYRNFVQTIRLVYKEEKWKGLYRGITTQLLRQIPNTAILMATYELVVYLYQKSHEDSR</sequence>
<dbReference type="InterPro" id="IPR018108">
    <property type="entry name" value="MCP_transmembrane"/>
</dbReference>
<keyword evidence="8" id="KW-0496">Mitochondrion</keyword>